<evidence type="ECO:0000313" key="1">
    <source>
        <dbReference type="EMBL" id="KTZ12325.1"/>
    </source>
</evidence>
<protein>
    <submittedName>
        <fullName evidence="1">Uncharacterized protein</fullName>
    </submittedName>
</protein>
<gene>
    <name evidence="1" type="ORF">DD95_11710</name>
</gene>
<organism evidence="1 2">
    <name type="scientific">Salmonella typhimurium</name>
    <dbReference type="NCBI Taxonomy" id="90371"/>
    <lineage>
        <taxon>Bacteria</taxon>
        <taxon>Pseudomonadati</taxon>
        <taxon>Pseudomonadota</taxon>
        <taxon>Gammaproteobacteria</taxon>
        <taxon>Enterobacterales</taxon>
        <taxon>Enterobacteriaceae</taxon>
        <taxon>Salmonella</taxon>
    </lineage>
</organism>
<proteinExistence type="predicted"/>
<accession>A0A6C8WRW1</accession>
<reference evidence="1 2" key="1">
    <citation type="submission" date="2014-09" db="EMBL/GenBank/DDBJ databases">
        <title>Salmonella Genotype and Phenotype Association.</title>
        <authorList>
            <person name="Chen Y."/>
            <person name="Folster J."/>
            <person name="Ayers S."/>
            <person name="Kabera C."/>
            <person name="Li C."/>
            <person name="Mukherjee S."/>
            <person name="Lam C."/>
            <person name="Zhao S."/>
            <person name="McDermott P."/>
        </authorList>
    </citation>
    <scope>NUCLEOTIDE SEQUENCE [LARGE SCALE GENOMIC DNA]</scope>
    <source>
        <strain evidence="1 2">CVM N32045</strain>
    </source>
</reference>
<dbReference type="EMBL" id="JYVU01000026">
    <property type="protein sequence ID" value="KTZ12325.1"/>
    <property type="molecule type" value="Genomic_DNA"/>
</dbReference>
<dbReference type="AlphaFoldDB" id="A0A6C8WRW1"/>
<dbReference type="Proteomes" id="UP000054461">
    <property type="component" value="Unassembled WGS sequence"/>
</dbReference>
<sequence length="64" mass="7200">MPFMIGLFFPVFPQRMGPFNSLFLPLAAAQPVFMRHRSHQVDKHVIDGGYHGAGDWGSLRGVFI</sequence>
<name>A0A6C8WRW1_SALTM</name>
<evidence type="ECO:0000313" key="2">
    <source>
        <dbReference type="Proteomes" id="UP000054461"/>
    </source>
</evidence>
<comment type="caution">
    <text evidence="1">The sequence shown here is derived from an EMBL/GenBank/DDBJ whole genome shotgun (WGS) entry which is preliminary data.</text>
</comment>